<name>A0A165JUT1_XYLHT</name>
<dbReference type="EMBL" id="KV407454">
    <property type="protein sequence ID" value="KZF26659.1"/>
    <property type="molecule type" value="Genomic_DNA"/>
</dbReference>
<feature type="compositionally biased region" description="Polar residues" evidence="1">
    <location>
        <begin position="113"/>
        <end position="122"/>
    </location>
</feature>
<evidence type="ECO:0000313" key="3">
    <source>
        <dbReference type="Proteomes" id="UP000076632"/>
    </source>
</evidence>
<dbReference type="GeneID" id="28899783"/>
<dbReference type="AlphaFoldDB" id="A0A165JUT1"/>
<feature type="compositionally biased region" description="Low complexity" evidence="1">
    <location>
        <begin position="60"/>
        <end position="69"/>
    </location>
</feature>
<feature type="region of interest" description="Disordered" evidence="1">
    <location>
        <begin position="337"/>
        <end position="360"/>
    </location>
</feature>
<dbReference type="OMA" id="CAGHFNE"/>
<dbReference type="OrthoDB" id="2245989at2759"/>
<evidence type="ECO:0000313" key="2">
    <source>
        <dbReference type="EMBL" id="KZF26659.1"/>
    </source>
</evidence>
<dbReference type="RefSeq" id="XP_018192214.1">
    <property type="nucleotide sequence ID" value="XM_018334646.1"/>
</dbReference>
<protein>
    <recommendedName>
        <fullName evidence="4">BZIP domain-containing protein</fullName>
    </recommendedName>
</protein>
<feature type="region of interest" description="Disordered" evidence="1">
    <location>
        <begin position="19"/>
        <end position="122"/>
    </location>
</feature>
<dbReference type="PANTHER" id="PTHR38116">
    <property type="entry name" value="CHROMOSOME 7, WHOLE GENOME SHOTGUN SEQUENCE"/>
    <property type="match status" value="1"/>
</dbReference>
<organism evidence="2 3">
    <name type="scientific">Xylona heveae (strain CBS 132557 / TC161)</name>
    <dbReference type="NCBI Taxonomy" id="1328760"/>
    <lineage>
        <taxon>Eukaryota</taxon>
        <taxon>Fungi</taxon>
        <taxon>Dikarya</taxon>
        <taxon>Ascomycota</taxon>
        <taxon>Pezizomycotina</taxon>
        <taxon>Xylonomycetes</taxon>
        <taxon>Xylonales</taxon>
        <taxon>Xylonaceae</taxon>
        <taxon>Xylona</taxon>
    </lineage>
</organism>
<keyword evidence="3" id="KW-1185">Reference proteome</keyword>
<dbReference type="PANTHER" id="PTHR38116:SF1">
    <property type="entry name" value="BZIP DOMAIN-CONTAINING PROTEIN"/>
    <property type="match status" value="1"/>
</dbReference>
<dbReference type="Proteomes" id="UP000076632">
    <property type="component" value="Unassembled WGS sequence"/>
</dbReference>
<dbReference type="CDD" id="cd14688">
    <property type="entry name" value="bZIP_YAP"/>
    <property type="match status" value="1"/>
</dbReference>
<dbReference type="STRING" id="1328760.A0A165JUT1"/>
<evidence type="ECO:0008006" key="4">
    <source>
        <dbReference type="Google" id="ProtNLM"/>
    </source>
</evidence>
<gene>
    <name evidence="2" type="ORF">L228DRAFT_265034</name>
</gene>
<dbReference type="Pfam" id="PF11905">
    <property type="entry name" value="DUF3425"/>
    <property type="match status" value="1"/>
</dbReference>
<dbReference type="InParanoid" id="A0A165JUT1"/>
<feature type="compositionally biased region" description="Basic and acidic residues" evidence="1">
    <location>
        <begin position="49"/>
        <end position="59"/>
    </location>
</feature>
<reference evidence="2 3" key="1">
    <citation type="journal article" date="2016" name="Fungal Biol.">
        <title>The genome of Xylona heveae provides a window into fungal endophytism.</title>
        <authorList>
            <person name="Gazis R."/>
            <person name="Kuo A."/>
            <person name="Riley R."/>
            <person name="LaButti K."/>
            <person name="Lipzen A."/>
            <person name="Lin J."/>
            <person name="Amirebrahimi M."/>
            <person name="Hesse C.N."/>
            <person name="Spatafora J.W."/>
            <person name="Henrissat B."/>
            <person name="Hainaut M."/>
            <person name="Grigoriev I.V."/>
            <person name="Hibbett D.S."/>
        </authorList>
    </citation>
    <scope>NUCLEOTIDE SEQUENCE [LARGE SCALE GENOMIC DNA]</scope>
    <source>
        <strain evidence="2 3">TC161</strain>
    </source>
</reference>
<sequence>MTPAPLTLGWMPQQTQVLAPEEDWTGISSQAERRKLQNRLNQRAYRKRKADELKQDQRSSKSPRYSSPPFTSLPHHTPLGPHGVESIGGPRPVPKSNLQGTNIGDLSKARAPNSLSPTSSHPVLSIYKVEKAKHARPPCQLDPEDAEKLLDRFEKLATMSYISGSPTSDHLLTLIKFNVHRAFVRNSYVIGLPWRFVQDDDALSLFSNPTPGHGHLEKPMPLSLRPTHIQRTIPHHPWFDLIPVPGIRDNLIRTGEDNYDEQELCEDLVGFCGGTPGNEGLIVWGESWDPSGWEVTEDFTNKWFWTLRGCKDLLESTNRWRRMRGEKPLCWDISDPESVHSSQTRKDASNQAQWQSARHYDDSERLRHRITEIS</sequence>
<evidence type="ECO:0000256" key="1">
    <source>
        <dbReference type="SAM" id="MobiDB-lite"/>
    </source>
</evidence>
<proteinExistence type="predicted"/>
<accession>A0A165JUT1</accession>
<dbReference type="InterPro" id="IPR021833">
    <property type="entry name" value="DUF3425"/>
</dbReference>